<comment type="caution">
    <text evidence="2">The sequence shown here is derived from an EMBL/GenBank/DDBJ whole genome shotgun (WGS) entry which is preliminary data.</text>
</comment>
<keyword evidence="3" id="KW-1185">Reference proteome</keyword>
<accession>A0ABQ6N0F8</accession>
<evidence type="ECO:0000256" key="1">
    <source>
        <dbReference type="SAM" id="MobiDB-lite"/>
    </source>
</evidence>
<evidence type="ECO:0000313" key="3">
    <source>
        <dbReference type="Proteomes" id="UP001165060"/>
    </source>
</evidence>
<feature type="region of interest" description="Disordered" evidence="1">
    <location>
        <begin position="112"/>
        <end position="133"/>
    </location>
</feature>
<dbReference type="EMBL" id="BRYB01000747">
    <property type="protein sequence ID" value="GMI36776.1"/>
    <property type="molecule type" value="Genomic_DNA"/>
</dbReference>
<proteinExistence type="predicted"/>
<organism evidence="2 3">
    <name type="scientific">Tetraparma gracilis</name>
    <dbReference type="NCBI Taxonomy" id="2962635"/>
    <lineage>
        <taxon>Eukaryota</taxon>
        <taxon>Sar</taxon>
        <taxon>Stramenopiles</taxon>
        <taxon>Ochrophyta</taxon>
        <taxon>Bolidophyceae</taxon>
        <taxon>Parmales</taxon>
        <taxon>Triparmaceae</taxon>
        <taxon>Tetraparma</taxon>
    </lineage>
</organism>
<sequence length="283" mass="29639">MSLTSVSPSLVRLAVGGWSLFIAENVLLSHNRTFVIELLDNQEEHYHYVYGTCSTVATLLIAYGYKSVRNQAPFFPSAGTPTRRALALGLQAAGLVGLSQMAPKLQVPVALAPPSPSPASPSSPSSPAPAPAPANPVWQVRCPFDFTPSKDDSVQGMARISRHSSLWSFASLSLGSAFAAASIPQALCLSGPLAVALIGGAHQDYRFRRGVGGNLPPDLDKQTSNVPFAAMLLGNQKEGVLGSFVGLADEIKWLNAGVAATVALGLAARRARLPPIARKAAFS</sequence>
<gene>
    <name evidence="2" type="ORF">TeGR_g12934</name>
</gene>
<dbReference type="Proteomes" id="UP001165060">
    <property type="component" value="Unassembled WGS sequence"/>
</dbReference>
<evidence type="ECO:0000313" key="2">
    <source>
        <dbReference type="EMBL" id="GMI36776.1"/>
    </source>
</evidence>
<evidence type="ECO:0008006" key="4">
    <source>
        <dbReference type="Google" id="ProtNLM"/>
    </source>
</evidence>
<reference evidence="2 3" key="1">
    <citation type="journal article" date="2023" name="Commun. Biol.">
        <title>Genome analysis of Parmales, the sister group of diatoms, reveals the evolutionary specialization of diatoms from phago-mixotrophs to photoautotrophs.</title>
        <authorList>
            <person name="Ban H."/>
            <person name="Sato S."/>
            <person name="Yoshikawa S."/>
            <person name="Yamada K."/>
            <person name="Nakamura Y."/>
            <person name="Ichinomiya M."/>
            <person name="Sato N."/>
            <person name="Blanc-Mathieu R."/>
            <person name="Endo H."/>
            <person name="Kuwata A."/>
            <person name="Ogata H."/>
        </authorList>
    </citation>
    <scope>NUCLEOTIDE SEQUENCE [LARGE SCALE GENOMIC DNA]</scope>
</reference>
<name>A0ABQ6N0F8_9STRA</name>
<protein>
    <recommendedName>
        <fullName evidence="4">NnrU domain-containing protein</fullName>
    </recommendedName>
</protein>